<dbReference type="PANTHER" id="PTHR43095:SF5">
    <property type="entry name" value="XYLULOSE KINASE"/>
    <property type="match status" value="1"/>
</dbReference>
<protein>
    <submittedName>
        <fullName evidence="9">Rhamnulokinase family protein</fullName>
        <ecNumber evidence="9">2.7.1.-</ecNumber>
    </submittedName>
</protein>
<keyword evidence="2 9" id="KW-0808">Transferase</keyword>
<dbReference type="PANTHER" id="PTHR43095">
    <property type="entry name" value="SUGAR KINASE"/>
    <property type="match status" value="1"/>
</dbReference>
<dbReference type="InterPro" id="IPR050406">
    <property type="entry name" value="FGGY_Carb_Kinase"/>
</dbReference>
<evidence type="ECO:0000256" key="6">
    <source>
        <dbReference type="ARBA" id="ARBA00023308"/>
    </source>
</evidence>
<evidence type="ECO:0000313" key="9">
    <source>
        <dbReference type="EMBL" id="MFD1672331.1"/>
    </source>
</evidence>
<name>A0ABW4J7J1_9LACO</name>
<dbReference type="Pfam" id="PF00370">
    <property type="entry name" value="FGGY_N"/>
    <property type="match status" value="1"/>
</dbReference>
<comment type="similarity">
    <text evidence="1">Belongs to the FGGY kinase family.</text>
</comment>
<keyword evidence="6" id="KW-0684">Rhamnose metabolism</keyword>
<dbReference type="RefSeq" id="WP_125715875.1">
    <property type="nucleotide sequence ID" value="NZ_JBHTOP010000024.1"/>
</dbReference>
<evidence type="ECO:0000259" key="7">
    <source>
        <dbReference type="Pfam" id="PF00370"/>
    </source>
</evidence>
<evidence type="ECO:0000259" key="8">
    <source>
        <dbReference type="Pfam" id="PF02782"/>
    </source>
</evidence>
<keyword evidence="4" id="KW-0418">Kinase</keyword>
<keyword evidence="3" id="KW-0547">Nucleotide-binding</keyword>
<organism evidence="9 10">
    <name type="scientific">Agrilactobacillus yilanensis</name>
    <dbReference type="NCBI Taxonomy" id="2485997"/>
    <lineage>
        <taxon>Bacteria</taxon>
        <taxon>Bacillati</taxon>
        <taxon>Bacillota</taxon>
        <taxon>Bacilli</taxon>
        <taxon>Lactobacillales</taxon>
        <taxon>Lactobacillaceae</taxon>
        <taxon>Agrilactobacillus</taxon>
    </lineage>
</organism>
<sequence length="499" mass="55665">MNSTNAIAVDLGASSGRLISGTYNGEKVDLKEQFRFSNLPVQVINDLNWDYMKIFQEIKYGLSIAEKDLGLLDSISVDTWGVDYGLINDHGQLLLAPHSYRDTRVNAYETQLYQKINKFDLFQQTGNQPDKINSILQLFADLQMNPYLKDQIKHVLFMPNLIAYFLSGQAKNEFTISSTSGLLDTQTRDFSQSVIDELGFKRAWFGELSKGGATLGNLSSAISNEINLKSPLQVITGVGHDTASALLALPIASEDREDVAFISCGTWSIIGRQTPKPVVTEAAFKAGLTNEGCFDGSNRLLSNLTGLWIIQELQREWSFKGEVVTFGDMVKEALAETSIDSYIDPNNELFSSPNQMEEKIEAFLKQTNQKLPKNRGELILIVIESLAFAYRRVIDNLVAVSDKKIKEIYMFGGGIQNELLVQLTADFTEKSVIAGPVEASVMGNIVSQLQVRNLLSADDTKRVMEHSYTVKHIKPANVPDLDKKYELFQKASQVQRVDF</sequence>
<reference evidence="10" key="1">
    <citation type="journal article" date="2019" name="Int. J. Syst. Evol. Microbiol.">
        <title>The Global Catalogue of Microorganisms (GCM) 10K type strain sequencing project: providing services to taxonomists for standard genome sequencing and annotation.</title>
        <authorList>
            <consortium name="The Broad Institute Genomics Platform"/>
            <consortium name="The Broad Institute Genome Sequencing Center for Infectious Disease"/>
            <person name="Wu L."/>
            <person name="Ma J."/>
        </authorList>
    </citation>
    <scope>NUCLEOTIDE SEQUENCE [LARGE SCALE GENOMIC DNA]</scope>
    <source>
        <strain evidence="10">CCM 8896</strain>
    </source>
</reference>
<evidence type="ECO:0000256" key="4">
    <source>
        <dbReference type="ARBA" id="ARBA00022777"/>
    </source>
</evidence>
<proteinExistence type="inferred from homology"/>
<dbReference type="GO" id="GO:0016740">
    <property type="term" value="F:transferase activity"/>
    <property type="evidence" value="ECO:0007669"/>
    <property type="project" value="UniProtKB-KW"/>
</dbReference>
<dbReference type="InterPro" id="IPR018485">
    <property type="entry name" value="FGGY_C"/>
</dbReference>
<dbReference type="EMBL" id="JBHTOP010000024">
    <property type="protein sequence ID" value="MFD1672331.1"/>
    <property type="molecule type" value="Genomic_DNA"/>
</dbReference>
<evidence type="ECO:0000256" key="1">
    <source>
        <dbReference type="ARBA" id="ARBA00009156"/>
    </source>
</evidence>
<comment type="caution">
    <text evidence="9">The sequence shown here is derived from an EMBL/GenBank/DDBJ whole genome shotgun (WGS) entry which is preliminary data.</text>
</comment>
<evidence type="ECO:0000313" key="10">
    <source>
        <dbReference type="Proteomes" id="UP001597267"/>
    </source>
</evidence>
<feature type="domain" description="Carbohydrate kinase FGGY N-terminal" evidence="7">
    <location>
        <begin position="7"/>
        <end position="247"/>
    </location>
</feature>
<dbReference type="InterPro" id="IPR043129">
    <property type="entry name" value="ATPase_NBD"/>
</dbReference>
<dbReference type="EC" id="2.7.1.-" evidence="9"/>
<evidence type="ECO:0000256" key="2">
    <source>
        <dbReference type="ARBA" id="ARBA00022679"/>
    </source>
</evidence>
<dbReference type="SUPFAM" id="SSF53067">
    <property type="entry name" value="Actin-like ATPase domain"/>
    <property type="match status" value="2"/>
</dbReference>
<dbReference type="CDD" id="cd07771">
    <property type="entry name" value="ASKHA_NBD_FGGY_RhaB-like"/>
    <property type="match status" value="1"/>
</dbReference>
<dbReference type="InterPro" id="IPR018484">
    <property type="entry name" value="FGGY_N"/>
</dbReference>
<evidence type="ECO:0000256" key="3">
    <source>
        <dbReference type="ARBA" id="ARBA00022741"/>
    </source>
</evidence>
<dbReference type="Pfam" id="PF02782">
    <property type="entry name" value="FGGY_C"/>
    <property type="match status" value="1"/>
</dbReference>
<evidence type="ECO:0000256" key="5">
    <source>
        <dbReference type="ARBA" id="ARBA00022840"/>
    </source>
</evidence>
<keyword evidence="10" id="KW-1185">Reference proteome</keyword>
<feature type="domain" description="Carbohydrate kinase FGGY C-terminal" evidence="8">
    <location>
        <begin position="261"/>
        <end position="447"/>
    </location>
</feature>
<dbReference type="Gene3D" id="3.30.420.40">
    <property type="match status" value="2"/>
</dbReference>
<dbReference type="InterPro" id="IPR013449">
    <property type="entry name" value="Rhamnulokinase"/>
</dbReference>
<dbReference type="Proteomes" id="UP001597267">
    <property type="component" value="Unassembled WGS sequence"/>
</dbReference>
<accession>A0ABW4J7J1</accession>
<gene>
    <name evidence="9" type="ORF">ACFQ5M_09500</name>
</gene>
<keyword evidence="5" id="KW-0067">ATP-binding</keyword>